<feature type="domain" description="Major facilitator superfamily (MFS) profile" evidence="7">
    <location>
        <begin position="1"/>
        <end position="382"/>
    </location>
</feature>
<dbReference type="SUPFAM" id="SSF103473">
    <property type="entry name" value="MFS general substrate transporter"/>
    <property type="match status" value="1"/>
</dbReference>
<evidence type="ECO:0000256" key="6">
    <source>
        <dbReference type="SAM" id="Phobius"/>
    </source>
</evidence>
<dbReference type="InterPro" id="IPR050375">
    <property type="entry name" value="MFS_TsgA-like"/>
</dbReference>
<evidence type="ECO:0000256" key="1">
    <source>
        <dbReference type="ARBA" id="ARBA00004429"/>
    </source>
</evidence>
<evidence type="ECO:0000256" key="4">
    <source>
        <dbReference type="ARBA" id="ARBA00022989"/>
    </source>
</evidence>
<dbReference type="PROSITE" id="PS50850">
    <property type="entry name" value="MFS"/>
    <property type="match status" value="1"/>
</dbReference>
<dbReference type="GO" id="GO:0022857">
    <property type="term" value="F:transmembrane transporter activity"/>
    <property type="evidence" value="ECO:0007669"/>
    <property type="project" value="InterPro"/>
</dbReference>
<dbReference type="PANTHER" id="PTHR43702:SF3">
    <property type="entry name" value="PROTEIN TSGA"/>
    <property type="match status" value="1"/>
</dbReference>
<dbReference type="AlphaFoldDB" id="A0A172WE34"/>
<dbReference type="Pfam" id="PF07690">
    <property type="entry name" value="MFS_1"/>
    <property type="match status" value="1"/>
</dbReference>
<feature type="transmembrane region" description="Helical" evidence="6">
    <location>
        <begin position="328"/>
        <end position="350"/>
    </location>
</feature>
<dbReference type="Gene3D" id="1.20.1250.20">
    <property type="entry name" value="MFS general substrate transporter like domains"/>
    <property type="match status" value="2"/>
</dbReference>
<keyword evidence="3 6" id="KW-0812">Transmembrane</keyword>
<dbReference type="InterPro" id="IPR011701">
    <property type="entry name" value="MFS"/>
</dbReference>
<dbReference type="PANTHER" id="PTHR43702">
    <property type="entry name" value="L-FUCOSE-PROTON SYMPORTER"/>
    <property type="match status" value="1"/>
</dbReference>
<evidence type="ECO:0000313" key="8">
    <source>
        <dbReference type="EMBL" id="ANF17234.1"/>
    </source>
</evidence>
<proteinExistence type="predicted"/>
<reference evidence="8 9" key="1">
    <citation type="submission" date="2015-04" db="EMBL/GenBank/DDBJ databases">
        <title>Buchnera aphidicola assembly.</title>
        <authorList>
            <person name="Zhang Y."/>
        </authorList>
    </citation>
    <scope>NUCLEOTIDE SEQUENCE [LARGE SCALE GENOMIC DNA]</scope>
    <source>
        <strain evidence="8 9">SC</strain>
    </source>
</reference>
<organism evidence="8 9">
    <name type="scientific">Buchnera aphidicola subsp. Schlechtendalia chinensis</name>
    <dbReference type="NCBI Taxonomy" id="118110"/>
    <lineage>
        <taxon>Bacteria</taxon>
        <taxon>Pseudomonadati</taxon>
        <taxon>Pseudomonadota</taxon>
        <taxon>Gammaproteobacteria</taxon>
        <taxon>Enterobacterales</taxon>
        <taxon>Erwiniaceae</taxon>
        <taxon>Buchnera</taxon>
    </lineage>
</organism>
<keyword evidence="9" id="KW-1185">Reference proteome</keyword>
<comment type="subcellular location">
    <subcellularLocation>
        <location evidence="1">Cell inner membrane</location>
        <topology evidence="1">Multi-pass membrane protein</topology>
    </subcellularLocation>
</comment>
<feature type="transmembrane region" description="Helical" evidence="6">
    <location>
        <begin position="246"/>
        <end position="263"/>
    </location>
</feature>
<evidence type="ECO:0000313" key="9">
    <source>
        <dbReference type="Proteomes" id="UP000077654"/>
    </source>
</evidence>
<keyword evidence="2" id="KW-1003">Cell membrane</keyword>
<feature type="transmembrane region" description="Helical" evidence="6">
    <location>
        <begin position="162"/>
        <end position="182"/>
    </location>
</feature>
<dbReference type="Proteomes" id="UP000077654">
    <property type="component" value="Chromosome"/>
</dbReference>
<feature type="transmembrane region" description="Helical" evidence="6">
    <location>
        <begin position="5"/>
        <end position="30"/>
    </location>
</feature>
<dbReference type="STRING" id="118110.XW81_02455"/>
<feature type="transmembrane region" description="Helical" evidence="6">
    <location>
        <begin position="75"/>
        <end position="92"/>
    </location>
</feature>
<keyword evidence="4 6" id="KW-1133">Transmembrane helix</keyword>
<feature type="transmembrane region" description="Helical" evidence="6">
    <location>
        <begin position="50"/>
        <end position="68"/>
    </location>
</feature>
<feature type="transmembrane region" description="Helical" evidence="6">
    <location>
        <begin position="356"/>
        <end position="379"/>
    </location>
</feature>
<feature type="transmembrane region" description="Helical" evidence="6">
    <location>
        <begin position="270"/>
        <end position="287"/>
    </location>
</feature>
<evidence type="ECO:0000259" key="7">
    <source>
        <dbReference type="PROSITE" id="PS50850"/>
    </source>
</evidence>
<feature type="transmembrane region" description="Helical" evidence="6">
    <location>
        <begin position="203"/>
        <end position="226"/>
    </location>
</feature>
<dbReference type="EMBL" id="CP011299">
    <property type="protein sequence ID" value="ANF17234.1"/>
    <property type="molecule type" value="Genomic_DNA"/>
</dbReference>
<dbReference type="PATRIC" id="fig|118110.3.peg.486"/>
<name>A0A172WE34_BUCSC</name>
<dbReference type="OrthoDB" id="8577032at2"/>
<keyword evidence="5 6" id="KW-0472">Membrane</keyword>
<evidence type="ECO:0000256" key="3">
    <source>
        <dbReference type="ARBA" id="ARBA00022692"/>
    </source>
</evidence>
<gene>
    <name evidence="8" type="ORF">XW81_02455</name>
</gene>
<dbReference type="GO" id="GO:0005886">
    <property type="term" value="C:plasma membrane"/>
    <property type="evidence" value="ECO:0007669"/>
    <property type="project" value="UniProtKB-SubCell"/>
</dbReference>
<evidence type="ECO:0000256" key="2">
    <source>
        <dbReference type="ARBA" id="ARBA00022475"/>
    </source>
</evidence>
<feature type="transmembrane region" description="Helical" evidence="6">
    <location>
        <begin position="293"/>
        <end position="316"/>
    </location>
</feature>
<feature type="transmembrane region" description="Helical" evidence="6">
    <location>
        <begin position="132"/>
        <end position="156"/>
    </location>
</feature>
<dbReference type="InterPro" id="IPR020846">
    <property type="entry name" value="MFS_dom"/>
</dbReference>
<accession>A0A172WE34</accession>
<feature type="transmembrane region" description="Helical" evidence="6">
    <location>
        <begin position="98"/>
        <end position="120"/>
    </location>
</feature>
<dbReference type="InterPro" id="IPR036259">
    <property type="entry name" value="MFS_trans_sf"/>
</dbReference>
<evidence type="ECO:0000256" key="5">
    <source>
        <dbReference type="ARBA" id="ARBA00023136"/>
    </source>
</evidence>
<sequence length="384" mass="43511">MKKNIIGLTCISFCSYALTGALIIVTGIILENVSKYFGIPIARMSNTFTFLNAGILIAIFLNSWLINIFTLKKQLIMGFFLTIIAIWILMFYHTIALFSLSIFILGIVSGVTMSIGTFLITNLYKGSKRASILLLTDSCFSMSGITFPIISTFLIFNHITWYWIYPLIGIFYLIIFILTLNLKFPKLTYTKIKNDNYKNQWNISIILLSISALLYILGQLSFISWIPEYVIKSIHLNIIQSGKLVSNFWMSYMIGMWVFSVILKYFNLKNIIIFLTGISTLLMYIFNHVHSYFLLQFFIISLGFFSSAIYTIIITLASQQTKKPSPKIINLILTSGTIGTLLTFIVTGPIVKHSGFISALITSNILYGIVFLISLINLISTKKI</sequence>
<dbReference type="NCBIfam" id="NF002982">
    <property type="entry name" value="PRK03699.1"/>
    <property type="match status" value="1"/>
</dbReference>
<protein>
    <submittedName>
        <fullName evidence="8">Transporter</fullName>
    </submittedName>
</protein>